<feature type="chain" id="PRO_5015325055" description="Purine nucleoside phosphorylase" evidence="2">
    <location>
        <begin position="23"/>
        <end position="100"/>
    </location>
</feature>
<feature type="region of interest" description="Disordered" evidence="1">
    <location>
        <begin position="73"/>
        <end position="100"/>
    </location>
</feature>
<keyword evidence="2" id="KW-0732">Signal</keyword>
<dbReference type="RefSeq" id="WP_059469688.1">
    <property type="nucleotide sequence ID" value="NZ_CP013387.1"/>
</dbReference>
<sequence length="100" mass="10271">MKSIVVTVATALVLAAPVVSFAQSANGSLTRAQVIQELADLESVGYQPSRGNETTYPDDIQAAQRRLEAKRLAARKAAESAHGPAVAGATQAGKPAANAQ</sequence>
<dbReference type="EMBL" id="CP013387">
    <property type="protein sequence ID" value="AOJ04349.1"/>
    <property type="molecule type" value="Genomic_DNA"/>
</dbReference>
<accession>A0A1B4FKZ2</accession>
<evidence type="ECO:0008006" key="5">
    <source>
        <dbReference type="Google" id="ProtNLM"/>
    </source>
</evidence>
<keyword evidence="4" id="KW-1185">Reference proteome</keyword>
<dbReference type="Proteomes" id="UP000062519">
    <property type="component" value="Chromosome 2"/>
</dbReference>
<evidence type="ECO:0000256" key="1">
    <source>
        <dbReference type="SAM" id="MobiDB-lite"/>
    </source>
</evidence>
<proteinExistence type="predicted"/>
<protein>
    <recommendedName>
        <fullName evidence="5">Purine nucleoside phosphorylase</fullName>
    </recommendedName>
</protein>
<evidence type="ECO:0000313" key="3">
    <source>
        <dbReference type="EMBL" id="AOJ04349.1"/>
    </source>
</evidence>
<feature type="signal peptide" evidence="2">
    <location>
        <begin position="1"/>
        <end position="22"/>
    </location>
</feature>
<reference evidence="3 4" key="1">
    <citation type="submission" date="2015-12" db="EMBL/GenBank/DDBJ databases">
        <title>Diversity of Burkholderia near neighbor genomes.</title>
        <authorList>
            <person name="Sahl J."/>
            <person name="Wagner D."/>
            <person name="Keim P."/>
        </authorList>
    </citation>
    <scope>NUCLEOTIDE SEQUENCE [LARGE SCALE GENOMIC DNA]</scope>
    <source>
        <strain evidence="3 4">BDU6</strain>
    </source>
</reference>
<evidence type="ECO:0000256" key="2">
    <source>
        <dbReference type="SAM" id="SignalP"/>
    </source>
</evidence>
<evidence type="ECO:0000313" key="4">
    <source>
        <dbReference type="Proteomes" id="UP000062519"/>
    </source>
</evidence>
<dbReference type="KEGG" id="buu:WS70_21105"/>
<dbReference type="AlphaFoldDB" id="A0A1B4FKZ2"/>
<name>A0A1B4FKZ2_9BURK</name>
<organism evidence="3 4">
    <name type="scientific">Burkholderia mayonis</name>
    <dbReference type="NCBI Taxonomy" id="1385591"/>
    <lineage>
        <taxon>Bacteria</taxon>
        <taxon>Pseudomonadati</taxon>
        <taxon>Pseudomonadota</taxon>
        <taxon>Betaproteobacteria</taxon>
        <taxon>Burkholderiales</taxon>
        <taxon>Burkholderiaceae</taxon>
        <taxon>Burkholderia</taxon>
        <taxon>pseudomallei group</taxon>
    </lineage>
</organism>
<dbReference type="InterPro" id="IPR025421">
    <property type="entry name" value="DUF4148"/>
</dbReference>
<gene>
    <name evidence="3" type="ORF">WS70_21105</name>
</gene>
<dbReference type="Pfam" id="PF13663">
    <property type="entry name" value="DUF4148"/>
    <property type="match status" value="1"/>
</dbReference>